<dbReference type="GO" id="GO:0003688">
    <property type="term" value="F:DNA replication origin binding"/>
    <property type="evidence" value="ECO:0007669"/>
    <property type="project" value="UniProtKB-UniRule"/>
</dbReference>
<evidence type="ECO:0000256" key="9">
    <source>
        <dbReference type="NCBIfam" id="TIGR00362"/>
    </source>
</evidence>
<dbReference type="EMBL" id="DVMY01000085">
    <property type="protein sequence ID" value="HIU37657.1"/>
    <property type="molecule type" value="Genomic_DNA"/>
</dbReference>
<feature type="region of interest" description="Domain IV, binds dsDNA" evidence="8">
    <location>
        <begin position="327"/>
        <end position="447"/>
    </location>
</feature>
<dbReference type="Pfam" id="PF08299">
    <property type="entry name" value="Bac_DnaA_C"/>
    <property type="match status" value="1"/>
</dbReference>
<dbReference type="SMART" id="SM00382">
    <property type="entry name" value="AAA"/>
    <property type="match status" value="1"/>
</dbReference>
<sequence>MNFWEQCLIQLAGIIKQPDFDRWIKTLVCISWDEKNRSLVLGHKTLQAIDTIEAHFNTIITSVASSIAHDAVTVQYLQTEGSIEPAQAQLKLVPKTAEQKVTRDPIYASGLRSQLTFENFVAGSSNQLAYVAAQNIGNNPGKTYNPLFIYGGVGLGKTHLMHAVGNQMLTNTPDARVLCVGTQTFINDFTTAVRENNYAPFDHKYQNLDALFIDDIQYLGGKKQIQQKLFEIFEKLVPHGKQIIFTSDTYAQSLKDMDERLISRFTSGLSVEVEPPELETRVAILQKKSFAQHFDLPDDVAYFIARHLKSNVRELEGALNCVIAFARFSKEERVTVEKAREALQGMLVASTAQLTVERIQGAVAEYFQISLAEMYSKTRVKKVAVPRQIAMYLCKELTKSSLAEIGDRFGKRDHTTVLHGIKKITDARAKDKELNYQIHVLEQMLKN</sequence>
<evidence type="ECO:0000256" key="5">
    <source>
        <dbReference type="ARBA" id="ARBA00022840"/>
    </source>
</evidence>
<dbReference type="PANTHER" id="PTHR30050">
    <property type="entry name" value="CHROMOSOMAL REPLICATION INITIATOR PROTEIN DNAA"/>
    <property type="match status" value="1"/>
</dbReference>
<dbReference type="PRINTS" id="PR00051">
    <property type="entry name" value="DNAA"/>
</dbReference>
<keyword evidence="7 8" id="KW-0238">DNA-binding</keyword>
<dbReference type="Gene3D" id="1.10.1750.10">
    <property type="match status" value="1"/>
</dbReference>
<dbReference type="SUPFAM" id="SSF52540">
    <property type="entry name" value="P-loop containing nucleoside triphosphate hydrolases"/>
    <property type="match status" value="1"/>
</dbReference>
<protein>
    <recommendedName>
        <fullName evidence="8 9">Chromosomal replication initiator protein DnaA</fullName>
    </recommendedName>
</protein>
<dbReference type="Gene3D" id="3.40.50.300">
    <property type="entry name" value="P-loop containing nucleotide triphosphate hydrolases"/>
    <property type="match status" value="1"/>
</dbReference>
<feature type="binding site" evidence="8">
    <location>
        <position position="156"/>
    </location>
    <ligand>
        <name>ATP</name>
        <dbReference type="ChEBI" id="CHEBI:30616"/>
    </ligand>
</feature>
<feature type="region of interest" description="Domain I, interacts with DnaA modulators" evidence="8">
    <location>
        <begin position="1"/>
        <end position="85"/>
    </location>
</feature>
<keyword evidence="6 8" id="KW-0446">Lipid-binding</keyword>
<dbReference type="SMART" id="SM00760">
    <property type="entry name" value="Bac_DnaA_C"/>
    <property type="match status" value="1"/>
</dbReference>
<dbReference type="SUPFAM" id="SSF48295">
    <property type="entry name" value="TrpR-like"/>
    <property type="match status" value="1"/>
</dbReference>
<dbReference type="GO" id="GO:0005886">
    <property type="term" value="C:plasma membrane"/>
    <property type="evidence" value="ECO:0007669"/>
    <property type="project" value="TreeGrafter"/>
</dbReference>
<evidence type="ECO:0000256" key="11">
    <source>
        <dbReference type="RuleBase" id="RU004227"/>
    </source>
</evidence>
<dbReference type="GO" id="GO:0005524">
    <property type="term" value="F:ATP binding"/>
    <property type="evidence" value="ECO:0007669"/>
    <property type="project" value="UniProtKB-UniRule"/>
</dbReference>
<evidence type="ECO:0000256" key="6">
    <source>
        <dbReference type="ARBA" id="ARBA00023121"/>
    </source>
</evidence>
<dbReference type="InterPro" id="IPR013159">
    <property type="entry name" value="DnaA_C"/>
</dbReference>
<gene>
    <name evidence="8 14" type="primary">dnaA</name>
    <name evidence="14" type="ORF">IAC56_05230</name>
</gene>
<reference evidence="14" key="1">
    <citation type="submission" date="2020-10" db="EMBL/GenBank/DDBJ databases">
        <authorList>
            <person name="Gilroy R."/>
        </authorList>
    </citation>
    <scope>NUCLEOTIDE SEQUENCE</scope>
    <source>
        <strain evidence="14">7463</strain>
    </source>
</reference>
<evidence type="ECO:0000256" key="1">
    <source>
        <dbReference type="ARBA" id="ARBA00006583"/>
    </source>
</evidence>
<dbReference type="HAMAP" id="MF_00377">
    <property type="entry name" value="DnaA_bact"/>
    <property type="match status" value="1"/>
</dbReference>
<keyword evidence="2 8" id="KW-0963">Cytoplasm</keyword>
<comment type="domain">
    <text evidence="8">Domain I is involved in oligomerization and binding regulators, domain II is flexibile and of varying length in different bacteria, domain III forms the AAA+ region, while domain IV binds dsDNA.</text>
</comment>
<keyword evidence="3 8" id="KW-0235">DNA replication</keyword>
<keyword evidence="5 8" id="KW-0067">ATP-binding</keyword>
<evidence type="ECO:0000313" key="15">
    <source>
        <dbReference type="Proteomes" id="UP000824083"/>
    </source>
</evidence>
<dbReference type="CDD" id="cd00009">
    <property type="entry name" value="AAA"/>
    <property type="match status" value="1"/>
</dbReference>
<dbReference type="NCBIfam" id="TIGR00362">
    <property type="entry name" value="DnaA"/>
    <property type="match status" value="1"/>
</dbReference>
<feature type="region of interest" description="Domain III, AAA+ region" evidence="8">
    <location>
        <begin position="110"/>
        <end position="326"/>
    </location>
</feature>
<evidence type="ECO:0000256" key="8">
    <source>
        <dbReference type="HAMAP-Rule" id="MF_00377"/>
    </source>
</evidence>
<evidence type="ECO:0000256" key="2">
    <source>
        <dbReference type="ARBA" id="ARBA00022490"/>
    </source>
</evidence>
<dbReference type="GO" id="GO:0006270">
    <property type="term" value="P:DNA replication initiation"/>
    <property type="evidence" value="ECO:0007669"/>
    <property type="project" value="UniProtKB-UniRule"/>
</dbReference>
<comment type="similarity">
    <text evidence="1 8 11">Belongs to the DnaA family.</text>
</comment>
<dbReference type="InterPro" id="IPR001957">
    <property type="entry name" value="Chromosome_initiator_DnaA"/>
</dbReference>
<feature type="domain" description="AAA+ ATPase" evidence="12">
    <location>
        <begin position="143"/>
        <end position="277"/>
    </location>
</feature>
<dbReference type="Gene3D" id="3.30.300.180">
    <property type="match status" value="1"/>
</dbReference>
<dbReference type="PROSITE" id="PS01008">
    <property type="entry name" value="DNAA"/>
    <property type="match status" value="1"/>
</dbReference>
<dbReference type="InterPro" id="IPR010921">
    <property type="entry name" value="Trp_repressor/repl_initiator"/>
</dbReference>
<dbReference type="Pfam" id="PF00308">
    <property type="entry name" value="Bac_DnaA"/>
    <property type="match status" value="1"/>
</dbReference>
<reference evidence="14" key="2">
    <citation type="journal article" date="2021" name="PeerJ">
        <title>Extensive microbial diversity within the chicken gut microbiome revealed by metagenomics and culture.</title>
        <authorList>
            <person name="Gilroy R."/>
            <person name="Ravi A."/>
            <person name="Getino M."/>
            <person name="Pursley I."/>
            <person name="Horton D.L."/>
            <person name="Alikhan N.F."/>
            <person name="Baker D."/>
            <person name="Gharbi K."/>
            <person name="Hall N."/>
            <person name="Watson M."/>
            <person name="Adriaenssens E.M."/>
            <person name="Foster-Nyarko E."/>
            <person name="Jarju S."/>
            <person name="Secka A."/>
            <person name="Antonio M."/>
            <person name="Oren A."/>
            <person name="Chaudhuri R.R."/>
            <person name="La Ragione R."/>
            <person name="Hildebrand F."/>
            <person name="Pallen M.J."/>
        </authorList>
    </citation>
    <scope>NUCLEOTIDE SEQUENCE</scope>
    <source>
        <strain evidence="14">7463</strain>
    </source>
</reference>
<comment type="caution">
    <text evidence="8">Lacks conserved residue(s) required for the propagation of feature annotation.</text>
</comment>
<evidence type="ECO:0000256" key="3">
    <source>
        <dbReference type="ARBA" id="ARBA00022705"/>
    </source>
</evidence>
<dbReference type="GO" id="GO:0008289">
    <property type="term" value="F:lipid binding"/>
    <property type="evidence" value="ECO:0007669"/>
    <property type="project" value="UniProtKB-KW"/>
</dbReference>
<dbReference type="GO" id="GO:0006275">
    <property type="term" value="P:regulation of DNA replication"/>
    <property type="evidence" value="ECO:0007669"/>
    <property type="project" value="UniProtKB-UniRule"/>
</dbReference>
<comment type="subunit">
    <text evidence="8">Oligomerizes as a right-handed, spiral filament on DNA at oriC.</text>
</comment>
<dbReference type="InterPro" id="IPR020591">
    <property type="entry name" value="Chromosome_initiator_DnaA-like"/>
</dbReference>
<comment type="function">
    <text evidence="8 10">Plays an essential role in the initiation and regulation of chromosomal replication. ATP-DnaA binds to the origin of replication (oriC) to initiate formation of the DNA replication initiation complex once per cell cycle. Binds the DnaA box (a 9 base pair repeat at the origin) and separates the double-stranded (ds)DNA. Forms a right-handed helical filament on oriC DNA; dsDNA binds to the exterior of the filament while single-stranded (ss)DNA is stabiized in the filament's interior. The ATP-DnaA-oriC complex binds and stabilizes one strand of the AT-rich DNA unwinding element (DUE), permitting loading of DNA polymerase. After initiation quickly degrades to an ADP-DnaA complex that is not apt for DNA replication. Binds acidic phospholipids.</text>
</comment>
<dbReference type="InterPro" id="IPR003593">
    <property type="entry name" value="AAA+_ATPase"/>
</dbReference>
<dbReference type="PANTHER" id="PTHR30050:SF2">
    <property type="entry name" value="CHROMOSOMAL REPLICATION INITIATOR PROTEIN DNAA"/>
    <property type="match status" value="1"/>
</dbReference>
<accession>A0A9D1IKC0</accession>
<evidence type="ECO:0000256" key="10">
    <source>
        <dbReference type="RuleBase" id="RU000577"/>
    </source>
</evidence>
<dbReference type="InterPro" id="IPR038454">
    <property type="entry name" value="DnaA_N_sf"/>
</dbReference>
<evidence type="ECO:0000256" key="7">
    <source>
        <dbReference type="ARBA" id="ARBA00023125"/>
    </source>
</evidence>
<feature type="binding site" evidence="8">
    <location>
        <position position="154"/>
    </location>
    <ligand>
        <name>ATP</name>
        <dbReference type="ChEBI" id="CHEBI:30616"/>
    </ligand>
</feature>
<comment type="subcellular location">
    <subcellularLocation>
        <location evidence="8">Cytoplasm</location>
    </subcellularLocation>
</comment>
<dbReference type="FunFam" id="3.40.50.300:FF:000668">
    <property type="entry name" value="Chromosomal replication initiator protein DnaA"/>
    <property type="match status" value="1"/>
</dbReference>
<dbReference type="Proteomes" id="UP000824083">
    <property type="component" value="Unassembled WGS sequence"/>
</dbReference>
<dbReference type="AlphaFoldDB" id="A0A9D1IKC0"/>
<comment type="caution">
    <text evidence="14">The sequence shown here is derived from an EMBL/GenBank/DDBJ whole genome shotgun (WGS) entry which is preliminary data.</text>
</comment>
<dbReference type="CDD" id="cd06571">
    <property type="entry name" value="Bac_DnaA_C"/>
    <property type="match status" value="1"/>
</dbReference>
<evidence type="ECO:0000259" key="13">
    <source>
        <dbReference type="SMART" id="SM00760"/>
    </source>
</evidence>
<feature type="binding site" evidence="8">
    <location>
        <position position="157"/>
    </location>
    <ligand>
        <name>ATP</name>
        <dbReference type="ChEBI" id="CHEBI:30616"/>
    </ligand>
</feature>
<dbReference type="GO" id="GO:0005737">
    <property type="term" value="C:cytoplasm"/>
    <property type="evidence" value="ECO:0007669"/>
    <property type="project" value="UniProtKB-SubCell"/>
</dbReference>
<evidence type="ECO:0000259" key="12">
    <source>
        <dbReference type="SMART" id="SM00382"/>
    </source>
</evidence>
<dbReference type="InterPro" id="IPR027417">
    <property type="entry name" value="P-loop_NTPase"/>
</dbReference>
<organism evidence="14 15">
    <name type="scientific">Candidatus Aphodousia faecigallinarum</name>
    <dbReference type="NCBI Taxonomy" id="2840677"/>
    <lineage>
        <taxon>Bacteria</taxon>
        <taxon>Pseudomonadati</taxon>
        <taxon>Pseudomonadota</taxon>
        <taxon>Betaproteobacteria</taxon>
        <taxon>Burkholderiales</taxon>
        <taxon>Sutterellaceae</taxon>
        <taxon>Sutterellaceae incertae sedis</taxon>
        <taxon>Candidatus Aphodousia</taxon>
    </lineage>
</organism>
<feature type="binding site" evidence="8">
    <location>
        <position position="158"/>
    </location>
    <ligand>
        <name>ATP</name>
        <dbReference type="ChEBI" id="CHEBI:30616"/>
    </ligand>
</feature>
<proteinExistence type="inferred from homology"/>
<dbReference type="Gene3D" id="1.10.8.60">
    <property type="match status" value="1"/>
</dbReference>
<dbReference type="InterPro" id="IPR018312">
    <property type="entry name" value="Chromosome_initiator_DnaA_CS"/>
</dbReference>
<keyword evidence="4 8" id="KW-0547">Nucleotide-binding</keyword>
<evidence type="ECO:0000313" key="14">
    <source>
        <dbReference type="EMBL" id="HIU37657.1"/>
    </source>
</evidence>
<evidence type="ECO:0000256" key="4">
    <source>
        <dbReference type="ARBA" id="ARBA00022741"/>
    </source>
</evidence>
<name>A0A9D1IKC0_9BURK</name>
<dbReference type="InterPro" id="IPR013317">
    <property type="entry name" value="DnaA_dom"/>
</dbReference>
<feature type="domain" description="Chromosomal replication initiator DnaA C-terminal" evidence="13">
    <location>
        <begin position="355"/>
        <end position="424"/>
    </location>
</feature>